<comment type="caution">
    <text evidence="3">The sequence shown here is derived from an EMBL/GenBank/DDBJ whole genome shotgun (WGS) entry which is preliminary data.</text>
</comment>
<keyword evidence="2" id="KW-0732">Signal</keyword>
<evidence type="ECO:0000256" key="2">
    <source>
        <dbReference type="SAM" id="SignalP"/>
    </source>
</evidence>
<sequence length="302" mass="33663">MKFFKTSLVIGAIALLAAPAVAQYGREDEEAAASAARSAPSGIGGYLREYLRVVKAVFIGGETAPEFSYEDPNSVLFNITDSNYRDTIFNDEWVVAFLSSSSAPSIDYFPTFWDAALTMQNETSTKFAAVWVENCPHIAARFFVPSRLPYVLYAKDGEFRHIPYQRNDTQFLIDFIEDERYQYYPVLSGPLNPYSTLAMIMVKYADILEWIGRYTYWMPKWMTYVLAGTLSGAIFQFFSGGSNYSSDPAKYPHLNADGTLKKTFAADATANSTSTSTSTSTKTKSSKSSSSTKKRSTKKAEK</sequence>
<evidence type="ECO:0000256" key="1">
    <source>
        <dbReference type="SAM" id="MobiDB-lite"/>
    </source>
</evidence>
<keyword evidence="4" id="KW-1185">Reference proteome</keyword>
<name>A0A9P6MU84_9FUNG</name>
<dbReference type="AlphaFoldDB" id="A0A9P6MU84"/>
<accession>A0A9P6MU84</accession>
<feature type="compositionally biased region" description="Basic residues" evidence="1">
    <location>
        <begin position="292"/>
        <end position="302"/>
    </location>
</feature>
<reference evidence="3" key="1">
    <citation type="journal article" date="2020" name="Fungal Divers.">
        <title>Resolving the Mortierellaceae phylogeny through synthesis of multi-gene phylogenetics and phylogenomics.</title>
        <authorList>
            <person name="Vandepol N."/>
            <person name="Liber J."/>
            <person name="Desiro A."/>
            <person name="Na H."/>
            <person name="Kennedy M."/>
            <person name="Barry K."/>
            <person name="Grigoriev I.V."/>
            <person name="Miller A.N."/>
            <person name="O'Donnell K."/>
            <person name="Stajich J.E."/>
            <person name="Bonito G."/>
        </authorList>
    </citation>
    <scope>NUCLEOTIDE SEQUENCE</scope>
    <source>
        <strain evidence="3">NRRL 2769</strain>
    </source>
</reference>
<feature type="chain" id="PRO_5040509762" description="Thioredoxin domain-containing protein" evidence="2">
    <location>
        <begin position="23"/>
        <end position="302"/>
    </location>
</feature>
<dbReference type="EMBL" id="JAAAID010000905">
    <property type="protein sequence ID" value="KAG0013000.1"/>
    <property type="molecule type" value="Genomic_DNA"/>
</dbReference>
<feature type="region of interest" description="Disordered" evidence="1">
    <location>
        <begin position="267"/>
        <end position="302"/>
    </location>
</feature>
<feature type="signal peptide" evidence="2">
    <location>
        <begin position="1"/>
        <end position="22"/>
    </location>
</feature>
<gene>
    <name evidence="3" type="ORF">BGZ80_011368</name>
</gene>
<dbReference type="Gene3D" id="3.40.30.10">
    <property type="entry name" value="Glutaredoxin"/>
    <property type="match status" value="1"/>
</dbReference>
<dbReference type="InterPro" id="IPR036249">
    <property type="entry name" value="Thioredoxin-like_sf"/>
</dbReference>
<feature type="compositionally biased region" description="Low complexity" evidence="1">
    <location>
        <begin position="272"/>
        <end position="291"/>
    </location>
</feature>
<proteinExistence type="predicted"/>
<dbReference type="SUPFAM" id="SSF52833">
    <property type="entry name" value="Thioredoxin-like"/>
    <property type="match status" value="1"/>
</dbReference>
<dbReference type="Proteomes" id="UP000703661">
    <property type="component" value="Unassembled WGS sequence"/>
</dbReference>
<organism evidence="3 4">
    <name type="scientific">Entomortierella chlamydospora</name>
    <dbReference type="NCBI Taxonomy" id="101097"/>
    <lineage>
        <taxon>Eukaryota</taxon>
        <taxon>Fungi</taxon>
        <taxon>Fungi incertae sedis</taxon>
        <taxon>Mucoromycota</taxon>
        <taxon>Mortierellomycotina</taxon>
        <taxon>Mortierellomycetes</taxon>
        <taxon>Mortierellales</taxon>
        <taxon>Mortierellaceae</taxon>
        <taxon>Entomortierella</taxon>
    </lineage>
</organism>
<evidence type="ECO:0000313" key="3">
    <source>
        <dbReference type="EMBL" id="KAG0013000.1"/>
    </source>
</evidence>
<evidence type="ECO:0000313" key="4">
    <source>
        <dbReference type="Proteomes" id="UP000703661"/>
    </source>
</evidence>
<evidence type="ECO:0008006" key="5">
    <source>
        <dbReference type="Google" id="ProtNLM"/>
    </source>
</evidence>
<protein>
    <recommendedName>
        <fullName evidence="5">Thioredoxin domain-containing protein</fullName>
    </recommendedName>
</protein>
<dbReference type="OrthoDB" id="2502001at2759"/>